<dbReference type="Pfam" id="PF03245">
    <property type="entry name" value="Phage_lysis"/>
    <property type="match status" value="1"/>
</dbReference>
<feature type="coiled-coil region" evidence="1">
    <location>
        <begin position="36"/>
        <end position="84"/>
    </location>
</feature>
<protein>
    <submittedName>
        <fullName evidence="3">Lysis protein</fullName>
    </submittedName>
</protein>
<dbReference type="EMBL" id="CP049331">
    <property type="protein sequence ID" value="QIH41443.1"/>
    <property type="molecule type" value="Genomic_DNA"/>
</dbReference>
<dbReference type="RefSeq" id="WP_165311039.1">
    <property type="nucleotide sequence ID" value="NZ_CP049331.1"/>
</dbReference>
<proteinExistence type="predicted"/>
<name>A0A6G7CH96_9VIBR</name>
<dbReference type="KEGG" id="vzi:G5S32_05290"/>
<dbReference type="GO" id="GO:0044659">
    <property type="term" value="P:viral release from host cell by cytolysis"/>
    <property type="evidence" value="ECO:0007669"/>
    <property type="project" value="InterPro"/>
</dbReference>
<evidence type="ECO:0000256" key="1">
    <source>
        <dbReference type="SAM" id="Coils"/>
    </source>
</evidence>
<evidence type="ECO:0000256" key="2">
    <source>
        <dbReference type="SAM" id="Phobius"/>
    </source>
</evidence>
<dbReference type="InterPro" id="IPR004929">
    <property type="entry name" value="I-spanin"/>
</dbReference>
<dbReference type="Proteomes" id="UP000503003">
    <property type="component" value="Chromosome 1"/>
</dbReference>
<evidence type="ECO:0000313" key="3">
    <source>
        <dbReference type="EMBL" id="QIH41443.1"/>
    </source>
</evidence>
<organism evidence="3 4">
    <name type="scientific">Vibrio ziniensis</name>
    <dbReference type="NCBI Taxonomy" id="2711221"/>
    <lineage>
        <taxon>Bacteria</taxon>
        <taxon>Pseudomonadati</taxon>
        <taxon>Pseudomonadota</taxon>
        <taxon>Gammaproteobacteria</taxon>
        <taxon>Vibrionales</taxon>
        <taxon>Vibrionaceae</taxon>
        <taxon>Vibrio</taxon>
    </lineage>
</organism>
<reference evidence="3 4" key="1">
    <citation type="submission" date="2020-02" db="EMBL/GenBank/DDBJ databases">
        <title>A complete genome of a marine bacterium Vibrio sp. ZWAL4003 isolated from the mangrove sediment with the ability to degrade polysaccharides.</title>
        <authorList>
            <person name="Wu J."/>
            <person name="Qu W."/>
            <person name="Zeng R."/>
        </authorList>
    </citation>
    <scope>NUCLEOTIDE SEQUENCE [LARGE SCALE GENOMIC DNA]</scope>
    <source>
        <strain evidence="3 4">ZWAL4003</strain>
    </source>
</reference>
<accession>A0A6G7CH96</accession>
<feature type="transmembrane region" description="Helical" evidence="2">
    <location>
        <begin position="6"/>
        <end position="24"/>
    </location>
</feature>
<dbReference type="AlphaFoldDB" id="A0A6G7CH96"/>
<keyword evidence="2" id="KW-0812">Transmembrane</keyword>
<keyword evidence="2" id="KW-0472">Membrane</keyword>
<keyword evidence="4" id="KW-1185">Reference proteome</keyword>
<evidence type="ECO:0000313" key="4">
    <source>
        <dbReference type="Proteomes" id="UP000503003"/>
    </source>
</evidence>
<sequence>MQLTAIVKLVSVALLVLTTSLYFIEHSERKSLIVKNEVLIAERDSLFNQAQEQQKKIQLFNELSRRLAEERNNANDEIERLSDELRSGPKRVYVKAECPSVSNTDSTRSLGDAGAARLSETAREDYVRLRQMITDNINQISYLQGYIQSQCLAQKHGSFPAP</sequence>
<keyword evidence="1" id="KW-0175">Coiled coil</keyword>
<keyword evidence="2" id="KW-1133">Transmembrane helix</keyword>
<gene>
    <name evidence="3" type="ORF">G5S32_05290</name>
</gene>